<feature type="transmembrane region" description="Helical" evidence="7">
    <location>
        <begin position="287"/>
        <end position="306"/>
    </location>
</feature>
<feature type="transmembrane region" description="Helical" evidence="7">
    <location>
        <begin position="353"/>
        <end position="373"/>
    </location>
</feature>
<evidence type="ECO:0000256" key="5">
    <source>
        <dbReference type="ARBA" id="ARBA00022989"/>
    </source>
</evidence>
<evidence type="ECO:0000256" key="4">
    <source>
        <dbReference type="ARBA" id="ARBA00022692"/>
    </source>
</evidence>
<keyword evidence="6 7" id="KW-0472">Membrane</keyword>
<feature type="transmembrane region" description="Helical" evidence="7">
    <location>
        <begin position="116"/>
        <end position="137"/>
    </location>
</feature>
<accession>A0ABZ0QAT8</accession>
<feature type="transmembrane region" description="Helical" evidence="7">
    <location>
        <begin position="44"/>
        <end position="62"/>
    </location>
</feature>
<feature type="transmembrane region" description="Helical" evidence="7">
    <location>
        <begin position="318"/>
        <end position="341"/>
    </location>
</feature>
<dbReference type="PANTHER" id="PTHR30250:SF10">
    <property type="entry name" value="LIPOPOLYSACCHARIDE BIOSYNTHESIS PROTEIN WZXC"/>
    <property type="match status" value="1"/>
</dbReference>
<proteinExistence type="inferred from homology"/>
<dbReference type="RefSeq" id="WP_261892702.1">
    <property type="nucleotide sequence ID" value="NZ_AP024895.1"/>
</dbReference>
<evidence type="ECO:0000256" key="1">
    <source>
        <dbReference type="ARBA" id="ARBA00004651"/>
    </source>
</evidence>
<dbReference type="InterPro" id="IPR050833">
    <property type="entry name" value="Poly_Biosynth_Transport"/>
</dbReference>
<evidence type="ECO:0000313" key="9">
    <source>
        <dbReference type="Proteomes" id="UP001304071"/>
    </source>
</evidence>
<feature type="transmembrane region" description="Helical" evidence="7">
    <location>
        <begin position="379"/>
        <end position="401"/>
    </location>
</feature>
<dbReference type="Proteomes" id="UP001304071">
    <property type="component" value="Chromosome 1"/>
</dbReference>
<feature type="transmembrane region" description="Helical" evidence="7">
    <location>
        <begin position="149"/>
        <end position="168"/>
    </location>
</feature>
<keyword evidence="3" id="KW-1003">Cell membrane</keyword>
<keyword evidence="5 7" id="KW-1133">Transmembrane helix</keyword>
<evidence type="ECO:0000313" key="8">
    <source>
        <dbReference type="EMBL" id="WPC72892.1"/>
    </source>
</evidence>
<feature type="transmembrane region" description="Helical" evidence="7">
    <location>
        <begin position="446"/>
        <end position="466"/>
    </location>
</feature>
<name>A0ABZ0QAT8_9VIBR</name>
<dbReference type="Pfam" id="PF13440">
    <property type="entry name" value="Polysacc_synt_3"/>
    <property type="match status" value="1"/>
</dbReference>
<sequence>MIENLNKKIAIGYLWNLASKWITRFIGIISTLILVRVLNPIDFGIATLANIVMALFVMLAEVGTDKYVIKSQSCTNELLNSAWSLNIALKLGCGLFIALLSFYVADFIHEPLLTNVLLVCSVIPVIGALKNVGLLNYERELNYRPLTQLSVLVKLTVFPITIGLALWLKSYWALVIGTLMSEVITVLGSYWIHPYRPKWSSRQWSEQWHFSKWMVVSTTTGYLRSRLDAFLLGRFLPSNAVGLYRVSQEFAWLPFSELIAPATRSFYAGLTQLIDDKEALTHQLCRYLALAYLLVVPSAAGIYVLQDEIVSVVMGEKWADAAPVLGLLSLLMLSMPLNIALQSLLTHMSKLSYLVWIDVVMIVAIGASFSLLYQQGITLLATYTLARVALVVVFIALLLLVYKAVLHVALTRVLAVLLLPMLPSGVMYAVVALLKSALAFNPLLNLLILAVVGMAMFIPLMVLLIWGAKAWIPEYQYVLELLANVRNTVLKNRVTSQS</sequence>
<feature type="transmembrane region" description="Helical" evidence="7">
    <location>
        <begin position="174"/>
        <end position="192"/>
    </location>
</feature>
<keyword evidence="9" id="KW-1185">Reference proteome</keyword>
<feature type="transmembrane region" description="Helical" evidence="7">
    <location>
        <begin position="413"/>
        <end position="434"/>
    </location>
</feature>
<evidence type="ECO:0000256" key="6">
    <source>
        <dbReference type="ARBA" id="ARBA00023136"/>
    </source>
</evidence>
<feature type="transmembrane region" description="Helical" evidence="7">
    <location>
        <begin position="21"/>
        <end position="38"/>
    </location>
</feature>
<protein>
    <submittedName>
        <fullName evidence="8">Oligosaccharide flippase family protein</fullName>
    </submittedName>
</protein>
<feature type="transmembrane region" description="Helical" evidence="7">
    <location>
        <begin position="83"/>
        <end position="104"/>
    </location>
</feature>
<dbReference type="PANTHER" id="PTHR30250">
    <property type="entry name" value="PST FAMILY PREDICTED COLANIC ACID TRANSPORTER"/>
    <property type="match status" value="1"/>
</dbReference>
<comment type="subcellular location">
    <subcellularLocation>
        <location evidence="1">Cell membrane</location>
        <topology evidence="1">Multi-pass membrane protein</topology>
    </subcellularLocation>
</comment>
<gene>
    <name evidence="8" type="ORF">R8Z52_12230</name>
</gene>
<evidence type="ECO:0000256" key="2">
    <source>
        <dbReference type="ARBA" id="ARBA00007430"/>
    </source>
</evidence>
<organism evidence="8 9">
    <name type="scientific">Vibrio porteresiae DSM 19223</name>
    <dbReference type="NCBI Taxonomy" id="1123496"/>
    <lineage>
        <taxon>Bacteria</taxon>
        <taxon>Pseudomonadati</taxon>
        <taxon>Pseudomonadota</taxon>
        <taxon>Gammaproteobacteria</taxon>
        <taxon>Vibrionales</taxon>
        <taxon>Vibrionaceae</taxon>
        <taxon>Vibrio</taxon>
    </lineage>
</organism>
<dbReference type="EMBL" id="CP138203">
    <property type="protein sequence ID" value="WPC72892.1"/>
    <property type="molecule type" value="Genomic_DNA"/>
</dbReference>
<reference evidence="8 9" key="1">
    <citation type="submission" date="2023-11" db="EMBL/GenBank/DDBJ databases">
        <title>Plant-associative lifestyle of Vibrio porteresiae and its evolutionary dynamics.</title>
        <authorList>
            <person name="Rameshkumar N."/>
            <person name="Kirti K."/>
        </authorList>
    </citation>
    <scope>NUCLEOTIDE SEQUENCE [LARGE SCALE GENOMIC DNA]</scope>
    <source>
        <strain evidence="8 9">MSSRF30</strain>
    </source>
</reference>
<evidence type="ECO:0000256" key="7">
    <source>
        <dbReference type="SAM" id="Phobius"/>
    </source>
</evidence>
<evidence type="ECO:0000256" key="3">
    <source>
        <dbReference type="ARBA" id="ARBA00022475"/>
    </source>
</evidence>
<comment type="similarity">
    <text evidence="2">Belongs to the polysaccharide synthase family.</text>
</comment>
<keyword evidence="4 7" id="KW-0812">Transmembrane</keyword>